<dbReference type="EMBL" id="DYWC01000253">
    <property type="protein sequence ID" value="HJF87934.1"/>
    <property type="molecule type" value="Genomic_DNA"/>
</dbReference>
<keyword evidence="1" id="KW-0812">Transmembrane</keyword>
<protein>
    <submittedName>
        <fullName evidence="2">Uncharacterized protein</fullName>
    </submittedName>
</protein>
<feature type="transmembrane region" description="Helical" evidence="1">
    <location>
        <begin position="6"/>
        <end position="26"/>
    </location>
</feature>
<dbReference type="Proteomes" id="UP000747013">
    <property type="component" value="Unassembled WGS sequence"/>
</dbReference>
<keyword evidence="1" id="KW-0472">Membrane</keyword>
<name>A0A921HT61_9LACO</name>
<evidence type="ECO:0000313" key="2">
    <source>
        <dbReference type="EMBL" id="HJF87934.1"/>
    </source>
</evidence>
<reference evidence="2" key="1">
    <citation type="journal article" date="2021" name="PeerJ">
        <title>Extensive microbial diversity within the chicken gut microbiome revealed by metagenomics and culture.</title>
        <authorList>
            <person name="Gilroy R."/>
            <person name="Ravi A."/>
            <person name="Getino M."/>
            <person name="Pursley I."/>
            <person name="Horton D.L."/>
            <person name="Alikhan N.F."/>
            <person name="Baker D."/>
            <person name="Gharbi K."/>
            <person name="Hall N."/>
            <person name="Watson M."/>
            <person name="Adriaenssens E.M."/>
            <person name="Foster-Nyarko E."/>
            <person name="Jarju S."/>
            <person name="Secka A."/>
            <person name="Antonio M."/>
            <person name="Oren A."/>
            <person name="Chaudhuri R.R."/>
            <person name="La Ragione R."/>
            <person name="Hildebrand F."/>
            <person name="Pallen M.J."/>
        </authorList>
    </citation>
    <scope>NUCLEOTIDE SEQUENCE</scope>
    <source>
        <strain evidence="2">7886</strain>
    </source>
</reference>
<accession>A0A921HT61</accession>
<comment type="caution">
    <text evidence="2">The sequence shown here is derived from an EMBL/GenBank/DDBJ whole genome shotgun (WGS) entry which is preliminary data.</text>
</comment>
<reference evidence="2" key="2">
    <citation type="submission" date="2021-09" db="EMBL/GenBank/DDBJ databases">
        <authorList>
            <person name="Gilroy R."/>
        </authorList>
    </citation>
    <scope>NUCLEOTIDE SEQUENCE</scope>
    <source>
        <strain evidence="2">7886</strain>
    </source>
</reference>
<evidence type="ECO:0000313" key="3">
    <source>
        <dbReference type="Proteomes" id="UP000747013"/>
    </source>
</evidence>
<proteinExistence type="predicted"/>
<gene>
    <name evidence="2" type="ORF">K8V88_10900</name>
</gene>
<dbReference type="AlphaFoldDB" id="A0A921HT61"/>
<organism evidence="2 3">
    <name type="scientific">Companilactobacillus farciminis</name>
    <dbReference type="NCBI Taxonomy" id="1612"/>
    <lineage>
        <taxon>Bacteria</taxon>
        <taxon>Bacillati</taxon>
        <taxon>Bacillota</taxon>
        <taxon>Bacilli</taxon>
        <taxon>Lactobacillales</taxon>
        <taxon>Lactobacillaceae</taxon>
        <taxon>Companilactobacillus</taxon>
    </lineage>
</organism>
<sequence>MKRKSVYSLILFASLIIILLLSLFYYHHKQEKYQQLTQLTFKAMNKGVTPSETKPYLKASTSKNSDITFYKKFNFERKYYIKIRVVGIDSKSPLLIGTQGDLLGKKVTVPEYDMTKIKYEPYTNYYTLTVKDKKTSLKSIDYQDFRKNKGRKVYESKHYSIKNKVESQKNVEELNMPELNHNKSKLYAAIIYYGSKQVNIERWKELTNSPKGWQVNQMNDGRKLVWRDKNIQSEQKQLAPNYFKLDQNGVDYRSYINDSNVKEMHEYVTNQIILDYINQKIQRVKHVNKMSKEIKITKN</sequence>
<evidence type="ECO:0000256" key="1">
    <source>
        <dbReference type="SAM" id="Phobius"/>
    </source>
</evidence>
<keyword evidence="1" id="KW-1133">Transmembrane helix</keyword>